<keyword evidence="2" id="KW-1185">Reference proteome</keyword>
<evidence type="ECO:0000313" key="1">
    <source>
        <dbReference type="EMBL" id="ASO22047.1"/>
    </source>
</evidence>
<dbReference type="OrthoDB" id="3684568at2"/>
<dbReference type="InterPro" id="IPR021235">
    <property type="entry name" value="DUF2637"/>
</dbReference>
<dbReference type="AlphaFoldDB" id="A0A221W9P5"/>
<proteinExistence type="predicted"/>
<accession>A0A221W9P5</accession>
<dbReference type="RefSeq" id="WP_093943085.1">
    <property type="nucleotide sequence ID" value="NZ_CP022521.1"/>
</dbReference>
<sequence length="231" mass="24381">MATTAKSEAAPRQDGATTAGLLAVGGAVAVLSFDGLTGFAELAGFRQSLPLPFLTEGLPLAWLLPVALDAYAVVATRVWLRSPHASAATRDTARRQAYGAVGLSVVFNGVYHAVDAHRDGSWLAVGAAVALSVVLPVLLASVAHLAARVAVDRTAADAPDLMPEPNEAAESVDEPADAESPSEVKERMAAHWLAEREQGRVLSGAELDRHFGTREYGRRVVRALKREEGNR</sequence>
<reference evidence="1 2" key="1">
    <citation type="submission" date="2017-07" db="EMBL/GenBank/DDBJ databases">
        <title>Complete genome sequence of Actinoalloteichus hoggarensis DSM 45943, type strain of Actinoalloteichus hoggarensis.</title>
        <authorList>
            <person name="Ruckert C."/>
            <person name="Nouioui I."/>
            <person name="Willmese J."/>
            <person name="van Wezel G."/>
            <person name="Klenk H.-P."/>
            <person name="Kalinowski J."/>
            <person name="Zotchev S.B."/>
        </authorList>
    </citation>
    <scope>NUCLEOTIDE SEQUENCE [LARGE SCALE GENOMIC DNA]</scope>
    <source>
        <strain evidence="1 2">DSM 45943</strain>
    </source>
</reference>
<name>A0A221W9P5_9PSEU</name>
<evidence type="ECO:0000313" key="2">
    <source>
        <dbReference type="Proteomes" id="UP000204221"/>
    </source>
</evidence>
<dbReference type="KEGG" id="ahg:AHOG_22160"/>
<organism evidence="1 2">
    <name type="scientific">Actinoalloteichus hoggarensis</name>
    <dbReference type="NCBI Taxonomy" id="1470176"/>
    <lineage>
        <taxon>Bacteria</taxon>
        <taxon>Bacillati</taxon>
        <taxon>Actinomycetota</taxon>
        <taxon>Actinomycetes</taxon>
        <taxon>Pseudonocardiales</taxon>
        <taxon>Pseudonocardiaceae</taxon>
        <taxon>Actinoalloteichus</taxon>
    </lineage>
</organism>
<dbReference type="Proteomes" id="UP000204221">
    <property type="component" value="Chromosome"/>
</dbReference>
<protein>
    <submittedName>
        <fullName evidence="1">Uncharacterized protein</fullName>
    </submittedName>
</protein>
<dbReference type="Pfam" id="PF10935">
    <property type="entry name" value="DUF2637"/>
    <property type="match status" value="1"/>
</dbReference>
<dbReference type="EMBL" id="CP022521">
    <property type="protein sequence ID" value="ASO22047.1"/>
    <property type="molecule type" value="Genomic_DNA"/>
</dbReference>
<gene>
    <name evidence="1" type="ORF">AHOG_22160</name>
</gene>